<feature type="transmembrane region" description="Helical" evidence="1">
    <location>
        <begin position="401"/>
        <end position="424"/>
    </location>
</feature>
<feature type="transmembrane region" description="Helical" evidence="1">
    <location>
        <begin position="436"/>
        <end position="455"/>
    </location>
</feature>
<name>A0A0N7MWU1_9BACT</name>
<reference evidence="3" key="1">
    <citation type="submission" date="2015-11" db="EMBL/GenBank/DDBJ databases">
        <authorList>
            <person name="Varghese N."/>
        </authorList>
    </citation>
    <scope>NUCLEOTIDE SEQUENCE [LARGE SCALE GENOMIC DNA]</scope>
    <source>
        <strain evidence="3">JGI-23</strain>
    </source>
</reference>
<feature type="transmembrane region" description="Helical" evidence="1">
    <location>
        <begin position="159"/>
        <end position="177"/>
    </location>
</feature>
<feature type="transmembrane region" description="Helical" evidence="1">
    <location>
        <begin position="89"/>
        <end position="106"/>
    </location>
</feature>
<organism evidence="2 3">
    <name type="scientific">Candidatus Chryseopegocella kryptomonas</name>
    <dbReference type="NCBI Taxonomy" id="1633643"/>
    <lineage>
        <taxon>Bacteria</taxon>
        <taxon>Pseudomonadati</taxon>
        <taxon>Candidatus Kryptoniota</taxon>
        <taxon>Candidatus Chryseopegocella</taxon>
    </lineage>
</organism>
<gene>
    <name evidence="2" type="ORF">JGI23_00688</name>
</gene>
<protein>
    <submittedName>
        <fullName evidence="2">Uncharacterized protein</fullName>
    </submittedName>
</protein>
<keyword evidence="1" id="KW-1133">Transmembrane helix</keyword>
<feature type="transmembrane region" description="Helical" evidence="1">
    <location>
        <begin position="57"/>
        <end position="77"/>
    </location>
</feature>
<feature type="transmembrane region" description="Helical" evidence="1">
    <location>
        <begin position="262"/>
        <end position="286"/>
    </location>
</feature>
<keyword evidence="1" id="KW-0472">Membrane</keyword>
<feature type="transmembrane region" description="Helical" evidence="1">
    <location>
        <begin position="197"/>
        <end position="220"/>
    </location>
</feature>
<dbReference type="RefSeq" id="WP_092348559.1">
    <property type="nucleotide sequence ID" value="NZ_CZVW01000006.1"/>
</dbReference>
<dbReference type="InterPro" id="IPR036927">
    <property type="entry name" value="Cyt_c_oxase-like_su1_sf"/>
</dbReference>
<feature type="transmembrane region" description="Helical" evidence="1">
    <location>
        <begin position="12"/>
        <end position="37"/>
    </location>
</feature>
<dbReference type="AlphaFoldDB" id="A0A0N7MWU1"/>
<dbReference type="OrthoDB" id="108119at2"/>
<keyword evidence="1" id="KW-0812">Transmembrane</keyword>
<feature type="transmembrane region" description="Helical" evidence="1">
    <location>
        <begin position="328"/>
        <end position="351"/>
    </location>
</feature>
<sequence>MKQIHQEFEKGFIWWAIGIAVFGGFMLGGHIAMQIGFDMGLPQALDVWIQVHGHLQLVGWAGLFIMGVSLHFLPRMASVPVQKRNTLKLILYLTVLGLLLRANFEFWKAYVDDENFVKVFEYASRFGNIVEFVGIIFYIFVLLKTFLKASDFKKRGFEIVKPFFILFLLGWLIYSLVQASAVLFERYEWIVWNKWSIWVFMNFTLFPISFAFSILNFPLYIHLKPPAKSIKYLGYAYLISVLTHAFALLPTCEITMPFDFNFTALIVDLLIIALLFNSGIIQRIFLPDLELSKSPFWRRDRIEEKGSNLERKPRRGYSDYGEFGRFELLIYSAYVWLLIGLFLDILARVFMLAGLNIHYGEDPVRHSFFAGFITLLILGMAQRMLPGFMHKSKIANTKIVFWTFILGNVSVFSRVVPMLVPLYLSGSMWIFTKIMLYLFGVSGFIAIASIILLYVNLWKTLKMGENV</sequence>
<feature type="transmembrane region" description="Helical" evidence="1">
    <location>
        <begin position="126"/>
        <end position="147"/>
    </location>
</feature>
<dbReference type="Gene3D" id="1.20.210.10">
    <property type="entry name" value="Cytochrome c oxidase-like, subunit I domain"/>
    <property type="match status" value="1"/>
</dbReference>
<evidence type="ECO:0000256" key="1">
    <source>
        <dbReference type="SAM" id="Phobius"/>
    </source>
</evidence>
<evidence type="ECO:0000313" key="2">
    <source>
        <dbReference type="EMBL" id="CUS99587.1"/>
    </source>
</evidence>
<keyword evidence="3" id="KW-1185">Reference proteome</keyword>
<accession>A0A0N7MWU1</accession>
<dbReference type="Proteomes" id="UP000199197">
    <property type="component" value="Unassembled WGS sequence"/>
</dbReference>
<feature type="transmembrane region" description="Helical" evidence="1">
    <location>
        <begin position="363"/>
        <end position="381"/>
    </location>
</feature>
<dbReference type="SUPFAM" id="SSF81442">
    <property type="entry name" value="Cytochrome c oxidase subunit I-like"/>
    <property type="match status" value="1"/>
</dbReference>
<dbReference type="EMBL" id="CZVW01000006">
    <property type="protein sequence ID" value="CUS99587.1"/>
    <property type="molecule type" value="Genomic_DNA"/>
</dbReference>
<evidence type="ECO:0000313" key="3">
    <source>
        <dbReference type="Proteomes" id="UP000199197"/>
    </source>
</evidence>
<feature type="transmembrane region" description="Helical" evidence="1">
    <location>
        <begin position="232"/>
        <end position="250"/>
    </location>
</feature>
<proteinExistence type="predicted"/>